<keyword evidence="1" id="KW-0812">Transmembrane</keyword>
<evidence type="ECO:0000313" key="3">
    <source>
        <dbReference type="Proteomes" id="UP000180280"/>
    </source>
</evidence>
<gene>
    <name evidence="2" type="ORF">BI344_01255</name>
</gene>
<keyword evidence="1" id="KW-0472">Membrane</keyword>
<feature type="transmembrane region" description="Helical" evidence="1">
    <location>
        <begin position="29"/>
        <end position="47"/>
    </location>
</feature>
<organism evidence="2 3">
    <name type="scientific">Chromobacterium sphagni</name>
    <dbReference type="NCBI Taxonomy" id="1903179"/>
    <lineage>
        <taxon>Bacteria</taxon>
        <taxon>Pseudomonadati</taxon>
        <taxon>Pseudomonadota</taxon>
        <taxon>Betaproteobacteria</taxon>
        <taxon>Neisseriales</taxon>
        <taxon>Chromobacteriaceae</taxon>
        <taxon>Chromobacterium</taxon>
    </lineage>
</organism>
<keyword evidence="3" id="KW-1185">Reference proteome</keyword>
<evidence type="ECO:0000256" key="1">
    <source>
        <dbReference type="SAM" id="Phobius"/>
    </source>
</evidence>
<evidence type="ECO:0008006" key="4">
    <source>
        <dbReference type="Google" id="ProtNLM"/>
    </source>
</evidence>
<proteinExistence type="predicted"/>
<sequence>MIAMCAIGLAIVTRQLVDLDFRMRFADSATRLMIAIPIFVALSHSGFVSFKTARWTLFAAIFLMLISAIIMQF</sequence>
<reference evidence="2 3" key="1">
    <citation type="submission" date="2016-09" db="EMBL/GenBank/DDBJ databases">
        <title>Chromobacterium muskegensis sp. nov., an insecticidal bacterium isolated from Sphagnum bogs.</title>
        <authorList>
            <person name="Sparks M.E."/>
            <person name="Blackburn M.B."/>
            <person name="Gundersen-Rindal D.E."/>
            <person name="Mitchell A."/>
            <person name="Farrar R."/>
            <person name="Kuhar D."/>
        </authorList>
    </citation>
    <scope>NUCLEOTIDE SEQUENCE [LARGE SCALE GENOMIC DNA]</scope>
    <source>
        <strain evidence="2 3">14B-1</strain>
    </source>
</reference>
<feature type="transmembrane region" description="Helical" evidence="1">
    <location>
        <begin position="53"/>
        <end position="71"/>
    </location>
</feature>
<accession>A0ABX3CGC5</accession>
<name>A0ABX3CGC5_9NEIS</name>
<protein>
    <recommendedName>
        <fullName evidence="4">EamA domain-containing protein</fullName>
    </recommendedName>
</protein>
<comment type="caution">
    <text evidence="2">The sequence shown here is derived from an EMBL/GenBank/DDBJ whole genome shotgun (WGS) entry which is preliminary data.</text>
</comment>
<keyword evidence="1" id="KW-1133">Transmembrane helix</keyword>
<evidence type="ECO:0000313" key="2">
    <source>
        <dbReference type="EMBL" id="OHX21194.1"/>
    </source>
</evidence>
<dbReference type="Proteomes" id="UP000180280">
    <property type="component" value="Unassembled WGS sequence"/>
</dbReference>
<dbReference type="EMBL" id="MKCT01000001">
    <property type="protein sequence ID" value="OHX21194.1"/>
    <property type="molecule type" value="Genomic_DNA"/>
</dbReference>